<evidence type="ECO:0000313" key="2">
    <source>
        <dbReference type="EMBL" id="JAD74503.1"/>
    </source>
</evidence>
<reference evidence="2" key="2">
    <citation type="journal article" date="2015" name="Data Brief">
        <title>Shoot transcriptome of the giant reed, Arundo donax.</title>
        <authorList>
            <person name="Barrero R.A."/>
            <person name="Guerrero F.D."/>
            <person name="Moolhuijzen P."/>
            <person name="Goolsby J.A."/>
            <person name="Tidwell J."/>
            <person name="Bellgard S.E."/>
            <person name="Bellgard M.I."/>
        </authorList>
    </citation>
    <scope>NUCLEOTIDE SEQUENCE</scope>
    <source>
        <tissue evidence="2">Shoot tissue taken approximately 20 cm above the soil surface</tissue>
    </source>
</reference>
<feature type="region of interest" description="Disordered" evidence="1">
    <location>
        <begin position="1"/>
        <end position="98"/>
    </location>
</feature>
<evidence type="ECO:0000256" key="1">
    <source>
        <dbReference type="SAM" id="MobiDB-lite"/>
    </source>
</evidence>
<accession>A0A0A9CJ72</accession>
<protein>
    <submittedName>
        <fullName evidence="2">Uncharacterized protein</fullName>
    </submittedName>
</protein>
<name>A0A0A9CJ72_ARUDO</name>
<feature type="compositionally biased region" description="Basic and acidic residues" evidence="1">
    <location>
        <begin position="57"/>
        <end position="76"/>
    </location>
</feature>
<organism evidence="2">
    <name type="scientific">Arundo donax</name>
    <name type="common">Giant reed</name>
    <name type="synonym">Donax arundinaceus</name>
    <dbReference type="NCBI Taxonomy" id="35708"/>
    <lineage>
        <taxon>Eukaryota</taxon>
        <taxon>Viridiplantae</taxon>
        <taxon>Streptophyta</taxon>
        <taxon>Embryophyta</taxon>
        <taxon>Tracheophyta</taxon>
        <taxon>Spermatophyta</taxon>
        <taxon>Magnoliopsida</taxon>
        <taxon>Liliopsida</taxon>
        <taxon>Poales</taxon>
        <taxon>Poaceae</taxon>
        <taxon>PACMAD clade</taxon>
        <taxon>Arundinoideae</taxon>
        <taxon>Arundineae</taxon>
        <taxon>Arundo</taxon>
    </lineage>
</organism>
<feature type="compositionally biased region" description="Polar residues" evidence="1">
    <location>
        <begin position="82"/>
        <end position="91"/>
    </location>
</feature>
<dbReference type="EMBL" id="GBRH01223392">
    <property type="protein sequence ID" value="JAD74503.1"/>
    <property type="molecule type" value="Transcribed_RNA"/>
</dbReference>
<feature type="compositionally biased region" description="Polar residues" evidence="1">
    <location>
        <begin position="1"/>
        <end position="11"/>
    </location>
</feature>
<proteinExistence type="predicted"/>
<dbReference type="AlphaFoldDB" id="A0A0A9CJ72"/>
<sequence length="184" mass="19122">MSPSSLPSPAFNTAAGISAPPPHPHPPEGSATPVSSPCSSRGREVKASRRRSGIWPENRRVGDAGRPDLVWRRGGDEVASPPGTSSSPSQRSATPACAPSSSTACVDFGLGAAFGSRTYAMGPTPLTRTRASTTRPSEMLPHVVDRRPSALAGLVRCQSNAGRPVSCLLNISVVPPEYLKVNCP</sequence>
<reference evidence="2" key="1">
    <citation type="submission" date="2014-09" db="EMBL/GenBank/DDBJ databases">
        <authorList>
            <person name="Magalhaes I.L.F."/>
            <person name="Oliveira U."/>
            <person name="Santos F.R."/>
            <person name="Vidigal T.H.D.A."/>
            <person name="Brescovit A.D."/>
            <person name="Santos A.J."/>
        </authorList>
    </citation>
    <scope>NUCLEOTIDE SEQUENCE</scope>
    <source>
        <tissue evidence="2">Shoot tissue taken approximately 20 cm above the soil surface</tissue>
    </source>
</reference>